<accession>A0A109J7V8</accession>
<protein>
    <submittedName>
        <fullName evidence="5">Autotransporter</fullName>
    </submittedName>
</protein>
<dbReference type="EMBL" id="LNCU01000130">
    <property type="protein sequence ID" value="KWV43977.1"/>
    <property type="molecule type" value="Genomic_DNA"/>
</dbReference>
<evidence type="ECO:0000256" key="3">
    <source>
        <dbReference type="SAM" id="SignalP"/>
    </source>
</evidence>
<dbReference type="NCBIfam" id="TIGR02601">
    <property type="entry name" value="autotrns_rpt"/>
    <property type="match status" value="2"/>
</dbReference>
<evidence type="ECO:0000259" key="4">
    <source>
        <dbReference type="PROSITE" id="PS51208"/>
    </source>
</evidence>
<evidence type="ECO:0000256" key="1">
    <source>
        <dbReference type="ARBA" id="ARBA00022729"/>
    </source>
</evidence>
<organism evidence="5 6">
    <name type="scientific">Bradyrhizobium macuxiense</name>
    <dbReference type="NCBI Taxonomy" id="1755647"/>
    <lineage>
        <taxon>Bacteria</taxon>
        <taxon>Pseudomonadati</taxon>
        <taxon>Pseudomonadota</taxon>
        <taxon>Alphaproteobacteria</taxon>
        <taxon>Hyphomicrobiales</taxon>
        <taxon>Nitrobacteraceae</taxon>
        <taxon>Bradyrhizobium</taxon>
    </lineage>
</organism>
<name>A0A109J7V8_9BRAD</name>
<dbReference type="SUPFAM" id="SSF103515">
    <property type="entry name" value="Autotransporter"/>
    <property type="match status" value="1"/>
</dbReference>
<dbReference type="Gene3D" id="2.40.128.130">
    <property type="entry name" value="Autotransporter beta-domain"/>
    <property type="match status" value="1"/>
</dbReference>
<dbReference type="PROSITE" id="PS51208">
    <property type="entry name" value="AUTOTRANSPORTER"/>
    <property type="match status" value="1"/>
</dbReference>
<keyword evidence="6" id="KW-1185">Reference proteome</keyword>
<evidence type="ECO:0000256" key="2">
    <source>
        <dbReference type="SAM" id="MobiDB-lite"/>
    </source>
</evidence>
<evidence type="ECO:0000313" key="6">
    <source>
        <dbReference type="Proteomes" id="UP000057737"/>
    </source>
</evidence>
<dbReference type="InterPro" id="IPR005546">
    <property type="entry name" value="Autotransporte_beta"/>
</dbReference>
<dbReference type="Pfam" id="PF03797">
    <property type="entry name" value="Autotransporter"/>
    <property type="match status" value="1"/>
</dbReference>
<evidence type="ECO:0000313" key="5">
    <source>
        <dbReference type="EMBL" id="KWV43977.1"/>
    </source>
</evidence>
<sequence>MADLKSHERDAKNGLRPAMRHSIAVLLASTALGVVSAHAADGTWTGATSSEWTDPTNWTSNPSVPDGTATFTNTGPVNVNTSGLVNIGSVVFAGAPNAQAYTVNTNDIFVVGGAGISNNSANAQTFNVGASMVFSNASSASAGTGAVTYNVSSGGAVSFNGTSTTGAATINNTLGDVEFNANSIAGTAIIVNNLMMNFNDSASALNANITNTDALSFNVSSTAGSATITNQGILQFNNSASAGSATITNAALAALTFSGTSTAGTASITNDNTLTFSNSATAGSATITTNNAATTKFVGSSTGGSARFITNAGGTFDMSGLTSGGMTSGSIEGAGNYALGANTLTTGSNNLSTQVDGVISGTGGGLTKVGIGTMTLTAAESYGGATTINGGTLALSGNGNISGSSVVTVNATLDVSAVTIPFLSLTTLAGSSSGVVQLGSKNLLLTNASTEFVGSIQGTGGFGVAAGTETLSGVNTYTNATMIGPTATLALKGNGSIASSAYVGFSPGGPGQIGTFDISQTNTGTSAGGLFDIAGVGVVALGSKTLTITNGSFFNGVIQDGGIGGGAGGSLVIANGAVQQLGGINTYTGTTTIAAGGELDLINSGTVNGSIATSSGVISNGIFDVSGLTSGTSIKSLSGASTGSVNLGADTLTITNANGNYAGVIADGGLGGSLVLTNGMQVLSGTNTYTGTTTVNGGTLVVDGSTATSSLTTVNAGAALAGTGTVGTTAIAGGTLAPGGSSLLGTLTVAGNLSFTAASAYMIQVSPANAGRTNVTGTANLGGAKVSAVFLPGSYVNKQYTILNATGGLGGTTFNPTVGSNNSNLQTSLSYDTNNAYLNIKLLFNPPGGLNVNQQNVANAITSFFNAGGSVPTAFASLNAAGLTVASGQLGTGVIQSSINADSQFLNLLLDPTIAGRGAGFAPAGSASPYAAEGANASAYAGDMRPATASERAAYAMATKAPMFTPQPVNRWSVWAAGYGGSAKTDGSPALGSQDTTSQVWGVAAGADYKVSPNTLIGFALGGGGTNYSLANSLGNGSADLFQAGVFGRHNFGAAGYLSAALAYGWHDVTTTRTVTLAGFDQLQGRFQAESFSARFEGGYRYATPWVGLTPYLAAQVVTFNLPSYAETAIIGSPLFALNYASQSATVGRTELGLRTDKSYALQDAMLTLRGRVAWAHDYNNDRSVSAIFQSLPGASFVVNGAAAKPDSALVSAGAEVKWLSGFSLAATFEGEFSSNVTSYAGKGVAKYSW</sequence>
<gene>
    <name evidence="5" type="ORF">AS156_24705</name>
</gene>
<keyword evidence="1 3" id="KW-0732">Signal</keyword>
<dbReference type="SMART" id="SM00869">
    <property type="entry name" value="Autotransporter"/>
    <property type="match status" value="1"/>
</dbReference>
<dbReference type="RefSeq" id="WP_066516073.1">
    <property type="nucleotide sequence ID" value="NZ_LNCU01000130.1"/>
</dbReference>
<feature type="signal peptide" evidence="3">
    <location>
        <begin position="1"/>
        <end position="39"/>
    </location>
</feature>
<dbReference type="Proteomes" id="UP000057737">
    <property type="component" value="Unassembled WGS sequence"/>
</dbReference>
<feature type="domain" description="Autotransporter" evidence="4">
    <location>
        <begin position="967"/>
        <end position="1250"/>
    </location>
</feature>
<dbReference type="AlphaFoldDB" id="A0A109J7V8"/>
<dbReference type="InterPro" id="IPR036709">
    <property type="entry name" value="Autotransporte_beta_dom_sf"/>
</dbReference>
<dbReference type="Pfam" id="PF12951">
    <property type="entry name" value="PATR"/>
    <property type="match status" value="3"/>
</dbReference>
<dbReference type="OrthoDB" id="7195851at2"/>
<comment type="caution">
    <text evidence="5">The sequence shown here is derived from an EMBL/GenBank/DDBJ whole genome shotgun (WGS) entry which is preliminary data.</text>
</comment>
<proteinExistence type="predicted"/>
<feature type="chain" id="PRO_5007136491" evidence="3">
    <location>
        <begin position="40"/>
        <end position="1250"/>
    </location>
</feature>
<reference evidence="5 6" key="1">
    <citation type="submission" date="2015-11" db="EMBL/GenBank/DDBJ databases">
        <title>Draft Genome Sequence of the Strain BR 10303 (Bradyrhizobium sp.) isolated from nodules of Centrolobium paraense.</title>
        <authorList>
            <person name="Zelli J.E."/>
            <person name="Simoes-Araujo J.L."/>
            <person name="Barauna A.C."/>
            <person name="Silva K."/>
        </authorList>
    </citation>
    <scope>NUCLEOTIDE SEQUENCE [LARGE SCALE GENOMIC DNA]</scope>
    <source>
        <strain evidence="5 6">BR 10303</strain>
    </source>
</reference>
<feature type="region of interest" description="Disordered" evidence="2">
    <location>
        <begin position="45"/>
        <end position="72"/>
    </location>
</feature>
<dbReference type="InterPro" id="IPR013425">
    <property type="entry name" value="Autotrns_rpt"/>
</dbReference>